<gene>
    <name evidence="3" type="ORF">CEURO_LOCUS3381</name>
</gene>
<feature type="domain" description="Reverse transcriptase zinc-binding" evidence="2">
    <location>
        <begin position="302"/>
        <end position="383"/>
    </location>
</feature>
<dbReference type="OrthoDB" id="1717466at2759"/>
<dbReference type="PANTHER" id="PTHR33116:SF66">
    <property type="entry name" value="REVERSE TRANSCRIPTASE ZINC-BINDING DOMAIN-CONTAINING PROTEIN"/>
    <property type="match status" value="1"/>
</dbReference>
<feature type="transmembrane region" description="Helical" evidence="1">
    <location>
        <begin position="48"/>
        <end position="70"/>
    </location>
</feature>
<evidence type="ECO:0000259" key="2">
    <source>
        <dbReference type="Pfam" id="PF13966"/>
    </source>
</evidence>
<comment type="caution">
    <text evidence="3">The sequence shown here is derived from an EMBL/GenBank/DDBJ whole genome shotgun (WGS) entry which is preliminary data.</text>
</comment>
<evidence type="ECO:0000313" key="3">
    <source>
        <dbReference type="EMBL" id="CAH9069809.1"/>
    </source>
</evidence>
<reference evidence="3" key="1">
    <citation type="submission" date="2022-07" db="EMBL/GenBank/DDBJ databases">
        <authorList>
            <person name="Macas J."/>
            <person name="Novak P."/>
            <person name="Neumann P."/>
        </authorList>
    </citation>
    <scope>NUCLEOTIDE SEQUENCE</scope>
</reference>
<dbReference type="InterPro" id="IPR026960">
    <property type="entry name" value="RVT-Znf"/>
</dbReference>
<name>A0A9P0YNW8_CUSEU</name>
<protein>
    <recommendedName>
        <fullName evidence="2">Reverse transcriptase zinc-binding domain-containing protein</fullName>
    </recommendedName>
</protein>
<dbReference type="AlphaFoldDB" id="A0A9P0YNW8"/>
<keyword evidence="1" id="KW-1133">Transmembrane helix</keyword>
<sequence>MDESAPSISRARPKRNRQHLCINSTPLNSTSHSEQSSLKGGLIYLPPLYIYIYIYIYVYMNIYIYIYIYICIYGSNIFVGGNIANNIFVGGNIANRLPAILQLVDFQQGSFPVRYLGIPLAPLKISVAQFSPLIDTVTDYLNAWNTKSLSYAGKVELIKSVIQGVQSFWLGIFPVPKTILDRITSLFRIFLWGGKHAKVAWEDVCLPKKEGGLGIRDTKIWNNALLSRTLWNIHSKQDSLWVRWVHGVYLNGGCVWTFVPHNRDSQLMKRLVLIRDMIVSKFSSIAETTTYLEKMIFNGKLSSSKVYDLLRLKATPHAWMSFIWKDYIPPKFSFIMWLAFRNRLPTYDNMIYLDVANVCPFCKGDPETVPHLYFDCTCTGQLWNNVKDRLGISRQMASLKSVVKWTQRECKGAHIRAKATRIAFSYTIYWIWRTRNAIRFDGAALKLDEMFTHIKYMVYKVLYSLYPTI</sequence>
<dbReference type="EMBL" id="CAMAPE010000005">
    <property type="protein sequence ID" value="CAH9069809.1"/>
    <property type="molecule type" value="Genomic_DNA"/>
</dbReference>
<proteinExistence type="predicted"/>
<accession>A0A9P0YNW8</accession>
<organism evidence="3 4">
    <name type="scientific">Cuscuta europaea</name>
    <name type="common">European dodder</name>
    <dbReference type="NCBI Taxonomy" id="41803"/>
    <lineage>
        <taxon>Eukaryota</taxon>
        <taxon>Viridiplantae</taxon>
        <taxon>Streptophyta</taxon>
        <taxon>Embryophyta</taxon>
        <taxon>Tracheophyta</taxon>
        <taxon>Spermatophyta</taxon>
        <taxon>Magnoliopsida</taxon>
        <taxon>eudicotyledons</taxon>
        <taxon>Gunneridae</taxon>
        <taxon>Pentapetalae</taxon>
        <taxon>asterids</taxon>
        <taxon>lamiids</taxon>
        <taxon>Solanales</taxon>
        <taxon>Convolvulaceae</taxon>
        <taxon>Cuscuteae</taxon>
        <taxon>Cuscuta</taxon>
        <taxon>Cuscuta subgen. Cuscuta</taxon>
    </lineage>
</organism>
<keyword evidence="4" id="KW-1185">Reference proteome</keyword>
<evidence type="ECO:0000313" key="4">
    <source>
        <dbReference type="Proteomes" id="UP001152484"/>
    </source>
</evidence>
<keyword evidence="1" id="KW-0472">Membrane</keyword>
<dbReference type="Pfam" id="PF13966">
    <property type="entry name" value="zf-RVT"/>
    <property type="match status" value="1"/>
</dbReference>
<evidence type="ECO:0000256" key="1">
    <source>
        <dbReference type="SAM" id="Phobius"/>
    </source>
</evidence>
<keyword evidence="1" id="KW-0812">Transmembrane</keyword>
<dbReference type="Proteomes" id="UP001152484">
    <property type="component" value="Unassembled WGS sequence"/>
</dbReference>
<dbReference type="PANTHER" id="PTHR33116">
    <property type="entry name" value="REVERSE TRANSCRIPTASE ZINC-BINDING DOMAIN-CONTAINING PROTEIN-RELATED-RELATED"/>
    <property type="match status" value="1"/>
</dbReference>